<evidence type="ECO:0000313" key="2">
    <source>
        <dbReference type="EMBL" id="CCD53661.1"/>
    </source>
</evidence>
<name>G2YPW3_BOTF4</name>
<evidence type="ECO:0000313" key="3">
    <source>
        <dbReference type="Proteomes" id="UP000008177"/>
    </source>
</evidence>
<dbReference type="Proteomes" id="UP000008177">
    <property type="component" value="Unplaced contigs"/>
</dbReference>
<dbReference type="InParanoid" id="G2YPW3"/>
<sequence length="114" mass="12802">MNKSTCSRFSNRESEMKSTNSTIFSGSHDEQTGRRATYTIKASRNHLSNHLLNSTNATTSLLTFFSGLACERLSESTYHVHPSFPTSTFNRIPALRSGHLALLQPRLTFMPFSM</sequence>
<reference evidence="3" key="1">
    <citation type="journal article" date="2011" name="PLoS Genet.">
        <title>Genomic analysis of the necrotrophic fungal pathogens Sclerotinia sclerotiorum and Botrytis cinerea.</title>
        <authorList>
            <person name="Amselem J."/>
            <person name="Cuomo C.A."/>
            <person name="van Kan J.A."/>
            <person name="Viaud M."/>
            <person name="Benito E.P."/>
            <person name="Couloux A."/>
            <person name="Coutinho P.M."/>
            <person name="de Vries R.P."/>
            <person name="Dyer P.S."/>
            <person name="Fillinger S."/>
            <person name="Fournier E."/>
            <person name="Gout L."/>
            <person name="Hahn M."/>
            <person name="Kohn L."/>
            <person name="Lapalu N."/>
            <person name="Plummer K.M."/>
            <person name="Pradier J.M."/>
            <person name="Quevillon E."/>
            <person name="Sharon A."/>
            <person name="Simon A."/>
            <person name="ten Have A."/>
            <person name="Tudzynski B."/>
            <person name="Tudzynski P."/>
            <person name="Wincker P."/>
            <person name="Andrew M."/>
            <person name="Anthouard V."/>
            <person name="Beever R.E."/>
            <person name="Beffa R."/>
            <person name="Benoit I."/>
            <person name="Bouzid O."/>
            <person name="Brault B."/>
            <person name="Chen Z."/>
            <person name="Choquer M."/>
            <person name="Collemare J."/>
            <person name="Cotton P."/>
            <person name="Danchin E.G."/>
            <person name="Da Silva C."/>
            <person name="Gautier A."/>
            <person name="Giraud C."/>
            <person name="Giraud T."/>
            <person name="Gonzalez C."/>
            <person name="Grossetete S."/>
            <person name="Guldener U."/>
            <person name="Henrissat B."/>
            <person name="Howlett B.J."/>
            <person name="Kodira C."/>
            <person name="Kretschmer M."/>
            <person name="Lappartient A."/>
            <person name="Leroch M."/>
            <person name="Levis C."/>
            <person name="Mauceli E."/>
            <person name="Neuveglise C."/>
            <person name="Oeser B."/>
            <person name="Pearson M."/>
            <person name="Poulain J."/>
            <person name="Poussereau N."/>
            <person name="Quesneville H."/>
            <person name="Rascle C."/>
            <person name="Schumacher J."/>
            <person name="Segurens B."/>
            <person name="Sexton A."/>
            <person name="Silva E."/>
            <person name="Sirven C."/>
            <person name="Soanes D.M."/>
            <person name="Talbot N.J."/>
            <person name="Templeton M."/>
            <person name="Yandava C."/>
            <person name="Yarden O."/>
            <person name="Zeng Q."/>
            <person name="Rollins J.A."/>
            <person name="Lebrun M.H."/>
            <person name="Dickman M."/>
        </authorList>
    </citation>
    <scope>NUCLEOTIDE SEQUENCE [LARGE SCALE GENOMIC DNA]</scope>
    <source>
        <strain evidence="3">T4</strain>
    </source>
</reference>
<feature type="region of interest" description="Disordered" evidence="1">
    <location>
        <begin position="1"/>
        <end position="31"/>
    </location>
</feature>
<dbReference type="AlphaFoldDB" id="G2YPW3"/>
<accession>G2YPW3</accession>
<proteinExistence type="predicted"/>
<protein>
    <submittedName>
        <fullName evidence="2">Uncharacterized protein</fullName>
    </submittedName>
</protein>
<dbReference type="HOGENOM" id="CLU_2120735_0_0_1"/>
<evidence type="ECO:0000256" key="1">
    <source>
        <dbReference type="SAM" id="MobiDB-lite"/>
    </source>
</evidence>
<dbReference type="EMBL" id="FQ790347">
    <property type="protein sequence ID" value="CCD53661.1"/>
    <property type="molecule type" value="Genomic_DNA"/>
</dbReference>
<organism evidence="2 3">
    <name type="scientific">Botryotinia fuckeliana (strain T4)</name>
    <name type="common">Noble rot fungus</name>
    <name type="synonym">Botrytis cinerea</name>
    <dbReference type="NCBI Taxonomy" id="999810"/>
    <lineage>
        <taxon>Eukaryota</taxon>
        <taxon>Fungi</taxon>
        <taxon>Dikarya</taxon>
        <taxon>Ascomycota</taxon>
        <taxon>Pezizomycotina</taxon>
        <taxon>Leotiomycetes</taxon>
        <taxon>Helotiales</taxon>
        <taxon>Sclerotiniaceae</taxon>
        <taxon>Botrytis</taxon>
    </lineage>
</organism>
<gene>
    <name evidence="2" type="ORF">BofuT4_P137060.1</name>
</gene>